<dbReference type="SUPFAM" id="SSF54637">
    <property type="entry name" value="Thioesterase/thiol ester dehydrase-isomerase"/>
    <property type="match status" value="1"/>
</dbReference>
<dbReference type="RefSeq" id="WP_254570667.1">
    <property type="nucleotide sequence ID" value="NZ_CP098502.1"/>
</dbReference>
<reference evidence="4 5" key="1">
    <citation type="submission" date="2022-06" db="EMBL/GenBank/DDBJ databases">
        <title>Paraconexibacter antarcticus.</title>
        <authorList>
            <person name="Kim C.S."/>
        </authorList>
    </citation>
    <scope>NUCLEOTIDE SEQUENCE [LARGE SCALE GENOMIC DNA]</scope>
    <source>
        <strain evidence="4 5">02-257</strain>
    </source>
</reference>
<name>A0ABY5DPI7_9ACTN</name>
<proteinExistence type="inferred from homology"/>
<evidence type="ECO:0000256" key="1">
    <source>
        <dbReference type="ARBA" id="ARBA00008324"/>
    </source>
</evidence>
<dbReference type="NCBIfam" id="TIGR00369">
    <property type="entry name" value="unchar_dom_1"/>
    <property type="match status" value="1"/>
</dbReference>
<evidence type="ECO:0000313" key="5">
    <source>
        <dbReference type="Proteomes" id="UP001056035"/>
    </source>
</evidence>
<keyword evidence="2" id="KW-0378">Hydrolase</keyword>
<accession>A0ABY5DPI7</accession>
<dbReference type="CDD" id="cd03443">
    <property type="entry name" value="PaaI_thioesterase"/>
    <property type="match status" value="1"/>
</dbReference>
<protein>
    <submittedName>
        <fullName evidence="4">PaaI family thioesterase</fullName>
    </submittedName>
</protein>
<dbReference type="Pfam" id="PF03061">
    <property type="entry name" value="4HBT"/>
    <property type="match status" value="1"/>
</dbReference>
<organism evidence="4 5">
    <name type="scientific">Paraconexibacter antarcticus</name>
    <dbReference type="NCBI Taxonomy" id="2949664"/>
    <lineage>
        <taxon>Bacteria</taxon>
        <taxon>Bacillati</taxon>
        <taxon>Actinomycetota</taxon>
        <taxon>Thermoleophilia</taxon>
        <taxon>Solirubrobacterales</taxon>
        <taxon>Paraconexibacteraceae</taxon>
        <taxon>Paraconexibacter</taxon>
    </lineage>
</organism>
<dbReference type="InterPro" id="IPR006683">
    <property type="entry name" value="Thioestr_dom"/>
</dbReference>
<sequence>MAYGTIEERYDDAIAQRMLGYSNTMPGLPAYLGIKLVRFAPGVLSAEADLAAQELTPSGNVHGGAIAAILDHVTGAVVYPLIPDGHWGATTELKLNYVAPVTRGVLRVDASVLAITNRSAVVRAEAFQAERLVAAAQGTIAIVAPRAADSRVLA</sequence>
<gene>
    <name evidence="4" type="ORF">NBH00_21735</name>
</gene>
<evidence type="ECO:0000259" key="3">
    <source>
        <dbReference type="Pfam" id="PF03061"/>
    </source>
</evidence>
<comment type="similarity">
    <text evidence="1">Belongs to the thioesterase PaaI family.</text>
</comment>
<dbReference type="InterPro" id="IPR029069">
    <property type="entry name" value="HotDog_dom_sf"/>
</dbReference>
<feature type="domain" description="Thioesterase" evidence="3">
    <location>
        <begin position="59"/>
        <end position="133"/>
    </location>
</feature>
<keyword evidence="5" id="KW-1185">Reference proteome</keyword>
<dbReference type="InterPro" id="IPR039298">
    <property type="entry name" value="ACOT13"/>
</dbReference>
<dbReference type="PANTHER" id="PTHR21660">
    <property type="entry name" value="THIOESTERASE SUPERFAMILY MEMBER-RELATED"/>
    <property type="match status" value="1"/>
</dbReference>
<dbReference type="InterPro" id="IPR003736">
    <property type="entry name" value="PAAI_dom"/>
</dbReference>
<dbReference type="Proteomes" id="UP001056035">
    <property type="component" value="Chromosome"/>
</dbReference>
<evidence type="ECO:0000313" key="4">
    <source>
        <dbReference type="EMBL" id="UTI63951.1"/>
    </source>
</evidence>
<evidence type="ECO:0000256" key="2">
    <source>
        <dbReference type="ARBA" id="ARBA00022801"/>
    </source>
</evidence>
<dbReference type="EMBL" id="CP098502">
    <property type="protein sequence ID" value="UTI63951.1"/>
    <property type="molecule type" value="Genomic_DNA"/>
</dbReference>
<dbReference type="PANTHER" id="PTHR21660:SF1">
    <property type="entry name" value="ACYL-COENZYME A THIOESTERASE 13"/>
    <property type="match status" value="1"/>
</dbReference>
<dbReference type="Gene3D" id="3.10.129.10">
    <property type="entry name" value="Hotdog Thioesterase"/>
    <property type="match status" value="1"/>
</dbReference>